<dbReference type="AlphaFoldDB" id="A0A2P6QL83"/>
<dbReference type="EMBL" id="PDCK01000043">
    <property type="protein sequence ID" value="PRQ34929.1"/>
    <property type="molecule type" value="Genomic_DNA"/>
</dbReference>
<keyword evidence="2" id="KW-1133">Transmembrane helix</keyword>
<accession>A0A2P6QL83</accession>
<evidence type="ECO:0000313" key="3">
    <source>
        <dbReference type="EMBL" id="PRQ34929.1"/>
    </source>
</evidence>
<evidence type="ECO:0000256" key="2">
    <source>
        <dbReference type="SAM" id="Phobius"/>
    </source>
</evidence>
<keyword evidence="2" id="KW-0472">Membrane</keyword>
<evidence type="ECO:0000313" key="4">
    <source>
        <dbReference type="Proteomes" id="UP000238479"/>
    </source>
</evidence>
<gene>
    <name evidence="3" type="ORF">RchiOBHm_Chr5g0074511</name>
</gene>
<feature type="transmembrane region" description="Helical" evidence="2">
    <location>
        <begin position="51"/>
        <end position="72"/>
    </location>
</feature>
<dbReference type="Proteomes" id="UP000238479">
    <property type="component" value="Chromosome 5"/>
</dbReference>
<keyword evidence="4" id="KW-1185">Reference proteome</keyword>
<feature type="compositionally biased region" description="Low complexity" evidence="1">
    <location>
        <begin position="16"/>
        <end position="31"/>
    </location>
</feature>
<keyword evidence="2" id="KW-0812">Transmembrane</keyword>
<proteinExistence type="predicted"/>
<evidence type="ECO:0000256" key="1">
    <source>
        <dbReference type="SAM" id="MobiDB-lite"/>
    </source>
</evidence>
<feature type="region of interest" description="Disordered" evidence="1">
    <location>
        <begin position="16"/>
        <end position="39"/>
    </location>
</feature>
<dbReference type="Gramene" id="PRQ34929">
    <property type="protein sequence ID" value="PRQ34929"/>
    <property type="gene ID" value="RchiOBHm_Chr5g0074511"/>
</dbReference>
<name>A0A2P6QL83_ROSCH</name>
<organism evidence="3 4">
    <name type="scientific">Rosa chinensis</name>
    <name type="common">China rose</name>
    <dbReference type="NCBI Taxonomy" id="74649"/>
    <lineage>
        <taxon>Eukaryota</taxon>
        <taxon>Viridiplantae</taxon>
        <taxon>Streptophyta</taxon>
        <taxon>Embryophyta</taxon>
        <taxon>Tracheophyta</taxon>
        <taxon>Spermatophyta</taxon>
        <taxon>Magnoliopsida</taxon>
        <taxon>eudicotyledons</taxon>
        <taxon>Gunneridae</taxon>
        <taxon>Pentapetalae</taxon>
        <taxon>rosids</taxon>
        <taxon>fabids</taxon>
        <taxon>Rosales</taxon>
        <taxon>Rosaceae</taxon>
        <taxon>Rosoideae</taxon>
        <taxon>Rosoideae incertae sedis</taxon>
        <taxon>Rosa</taxon>
    </lineage>
</organism>
<protein>
    <submittedName>
        <fullName evidence="3">Uncharacterized protein</fullName>
    </submittedName>
</protein>
<comment type="caution">
    <text evidence="3">The sequence shown here is derived from an EMBL/GenBank/DDBJ whole genome shotgun (WGS) entry which is preliminary data.</text>
</comment>
<sequence length="91" mass="10131">MLSFNVILTSLPADAAASKNTSTMTKSSSSSQPNRGSQISKELVKAHQYRAIYLTFHIIHLLVFRACTRMLFLCKMLVSMIGKCTPFAFEV</sequence>
<reference evidence="3 4" key="1">
    <citation type="journal article" date="2018" name="Nat. Genet.">
        <title>The Rosa genome provides new insights in the design of modern roses.</title>
        <authorList>
            <person name="Bendahmane M."/>
        </authorList>
    </citation>
    <scope>NUCLEOTIDE SEQUENCE [LARGE SCALE GENOMIC DNA]</scope>
    <source>
        <strain evidence="4">cv. Old Blush</strain>
    </source>
</reference>